<evidence type="ECO:0000313" key="2">
    <source>
        <dbReference type="EMBL" id="SCU90192.1"/>
    </source>
</evidence>
<gene>
    <name evidence="2" type="ORF">LAME_0E07448G</name>
</gene>
<accession>A0A1G4JIJ4</accession>
<organism evidence="2 3">
    <name type="scientific">Lachancea meyersii CBS 8951</name>
    <dbReference type="NCBI Taxonomy" id="1266667"/>
    <lineage>
        <taxon>Eukaryota</taxon>
        <taxon>Fungi</taxon>
        <taxon>Dikarya</taxon>
        <taxon>Ascomycota</taxon>
        <taxon>Saccharomycotina</taxon>
        <taxon>Saccharomycetes</taxon>
        <taxon>Saccharomycetales</taxon>
        <taxon>Saccharomycetaceae</taxon>
        <taxon>Lachancea</taxon>
    </lineage>
</organism>
<sequence length="290" mass="31768">MASPSDPNEAYRQTQFQIYNLQQTLLNSSKATEIKTTDSQQPVENASTTANGSANDKNATFEDVAPVKIDSRPILDLVTNKFGRPHKRLGAMRYNPWKTGVLDFKPEEIAAASATYGTVLSSPPPFLPAFGFANINALVTVHVRCEELMEVQSQPSSNPRIANNELWGAQIYTDDSDPLLALQHCAVVSRDAQGHLEIDRLRTPANIENPDNVTGDIPPGAIPYDLKIDLLLLPPLQNYASAACGGIRSRSWTTGHDGLSYGIYAIEVIPRDQSLQSIEPKDEIKAVQWA</sequence>
<evidence type="ECO:0000313" key="3">
    <source>
        <dbReference type="Proteomes" id="UP000191144"/>
    </source>
</evidence>
<feature type="compositionally biased region" description="Polar residues" evidence="1">
    <location>
        <begin position="37"/>
        <end position="58"/>
    </location>
</feature>
<dbReference type="InterPro" id="IPR013951">
    <property type="entry name" value="Rxt3"/>
</dbReference>
<evidence type="ECO:0000256" key="1">
    <source>
        <dbReference type="SAM" id="MobiDB-lite"/>
    </source>
</evidence>
<name>A0A1G4JIJ4_9SACH</name>
<reference evidence="3" key="1">
    <citation type="submission" date="2016-03" db="EMBL/GenBank/DDBJ databases">
        <authorList>
            <person name="Devillers Hugo."/>
        </authorList>
    </citation>
    <scope>NUCLEOTIDE SEQUENCE [LARGE SCALE GENOMIC DNA]</scope>
</reference>
<feature type="region of interest" description="Disordered" evidence="1">
    <location>
        <begin position="33"/>
        <end position="59"/>
    </location>
</feature>
<dbReference type="Proteomes" id="UP000191144">
    <property type="component" value="Chromosome E"/>
</dbReference>
<keyword evidence="3" id="KW-1185">Reference proteome</keyword>
<dbReference type="EMBL" id="LT598481">
    <property type="protein sequence ID" value="SCU90192.1"/>
    <property type="molecule type" value="Genomic_DNA"/>
</dbReference>
<dbReference type="Pfam" id="PF08642">
    <property type="entry name" value="Rxt3"/>
    <property type="match status" value="1"/>
</dbReference>
<protein>
    <submittedName>
        <fullName evidence="2">LAME_0E07448g1_1</fullName>
    </submittedName>
</protein>
<dbReference type="OrthoDB" id="3596986at2759"/>
<proteinExistence type="predicted"/>
<dbReference type="AlphaFoldDB" id="A0A1G4JIJ4"/>